<evidence type="ECO:0000313" key="2">
    <source>
        <dbReference type="EMBL" id="CAD2218313.1"/>
    </source>
</evidence>
<organism evidence="2 3">
    <name type="scientific">Angomonas deanei</name>
    <dbReference type="NCBI Taxonomy" id="59799"/>
    <lineage>
        <taxon>Eukaryota</taxon>
        <taxon>Discoba</taxon>
        <taxon>Euglenozoa</taxon>
        <taxon>Kinetoplastea</taxon>
        <taxon>Metakinetoplastina</taxon>
        <taxon>Trypanosomatida</taxon>
        <taxon>Trypanosomatidae</taxon>
        <taxon>Strigomonadinae</taxon>
        <taxon>Angomonas</taxon>
    </lineage>
</organism>
<proteinExistence type="predicted"/>
<feature type="transmembrane region" description="Helical" evidence="1">
    <location>
        <begin position="71"/>
        <end position="98"/>
    </location>
</feature>
<keyword evidence="1" id="KW-0472">Membrane</keyword>
<protein>
    <submittedName>
        <fullName evidence="2">Uncharacterized protein</fullName>
    </submittedName>
</protein>
<evidence type="ECO:0000256" key="1">
    <source>
        <dbReference type="SAM" id="Phobius"/>
    </source>
</evidence>
<gene>
    <name evidence="2" type="ORF">ADEAN_000580100</name>
</gene>
<dbReference type="EMBL" id="LR877154">
    <property type="protein sequence ID" value="CAD2218313.1"/>
    <property type="molecule type" value="Genomic_DNA"/>
</dbReference>
<dbReference type="AlphaFoldDB" id="A0A7G2CHZ8"/>
<sequence>MSFSERLQITRTAIQAHEMFYLEALHQKRLRYFNLFLESGVMVGSAFVGVRCYQMNKLEASLIYSMTGNPYVLRATSPGSILMGFIFLTTGMFVFWDVQGAVAAKKMMNAQAAVISQLQNELRDIENEKQD</sequence>
<feature type="transmembrane region" description="Helical" evidence="1">
    <location>
        <begin position="32"/>
        <end position="51"/>
    </location>
</feature>
<keyword evidence="1" id="KW-1133">Transmembrane helix</keyword>
<accession>A0A7G2CHZ8</accession>
<evidence type="ECO:0000313" key="3">
    <source>
        <dbReference type="Proteomes" id="UP000515908"/>
    </source>
</evidence>
<reference evidence="2 3" key="1">
    <citation type="submission" date="2020-08" db="EMBL/GenBank/DDBJ databases">
        <authorList>
            <person name="Newling K."/>
            <person name="Davey J."/>
            <person name="Forrester S."/>
        </authorList>
    </citation>
    <scope>NUCLEOTIDE SEQUENCE [LARGE SCALE GENOMIC DNA]</scope>
    <source>
        <strain evidence="3">Crithidia deanei Carvalho (ATCC PRA-265)</strain>
    </source>
</reference>
<dbReference type="VEuPathDB" id="TriTrypDB:ADEAN_000580100"/>
<dbReference type="Proteomes" id="UP000515908">
    <property type="component" value="Chromosome 10"/>
</dbReference>
<name>A0A7G2CHZ8_9TRYP</name>
<keyword evidence="1" id="KW-0812">Transmembrane</keyword>
<keyword evidence="3" id="KW-1185">Reference proteome</keyword>